<protein>
    <submittedName>
        <fullName evidence="2">3'(2'),5'-bisphosphate nucleotidase CysQ</fullName>
    </submittedName>
</protein>
<keyword evidence="1" id="KW-0460">Magnesium</keyword>
<keyword evidence="1" id="KW-0479">Metal-binding</keyword>
<dbReference type="InterPro" id="IPR050725">
    <property type="entry name" value="CysQ/Inositol_MonoPase"/>
</dbReference>
<dbReference type="EMBL" id="CP032695">
    <property type="protein sequence ID" value="AYG63581.1"/>
    <property type="molecule type" value="Genomic_DNA"/>
</dbReference>
<dbReference type="GO" id="GO:0000103">
    <property type="term" value="P:sulfate assimilation"/>
    <property type="evidence" value="ECO:0007669"/>
    <property type="project" value="TreeGrafter"/>
</dbReference>
<feature type="binding site" evidence="1">
    <location>
        <position position="70"/>
    </location>
    <ligand>
        <name>Mg(2+)</name>
        <dbReference type="ChEBI" id="CHEBI:18420"/>
        <label>1</label>
        <note>catalytic</note>
    </ligand>
</feature>
<dbReference type="InterPro" id="IPR020550">
    <property type="entry name" value="Inositol_monophosphatase_CS"/>
</dbReference>
<organism evidence="2 3">
    <name type="scientific">Rhizobium jaguaris</name>
    <dbReference type="NCBI Taxonomy" id="1312183"/>
    <lineage>
        <taxon>Bacteria</taxon>
        <taxon>Pseudomonadati</taxon>
        <taxon>Pseudomonadota</taxon>
        <taxon>Alphaproteobacteria</taxon>
        <taxon>Hyphomicrobiales</taxon>
        <taxon>Rhizobiaceae</taxon>
        <taxon>Rhizobium/Agrobacterium group</taxon>
        <taxon>Rhizobium</taxon>
    </lineage>
</organism>
<dbReference type="AlphaFoldDB" id="A0A387G6J9"/>
<comment type="cofactor">
    <cofactor evidence="1">
        <name>Mg(2+)</name>
        <dbReference type="ChEBI" id="CHEBI:18420"/>
    </cofactor>
</comment>
<dbReference type="PANTHER" id="PTHR43028">
    <property type="entry name" value="3'(2'),5'-BISPHOSPHATE NUCLEOTIDASE 1"/>
    <property type="match status" value="1"/>
</dbReference>
<dbReference type="KEGG" id="rjg:CCGE525_33635"/>
<proteinExistence type="predicted"/>
<feature type="binding site" evidence="1">
    <location>
        <position position="90"/>
    </location>
    <ligand>
        <name>Mg(2+)</name>
        <dbReference type="ChEBI" id="CHEBI:18420"/>
        <label>2</label>
    </ligand>
</feature>
<dbReference type="GO" id="GO:0046854">
    <property type="term" value="P:phosphatidylinositol phosphate biosynthetic process"/>
    <property type="evidence" value="ECO:0007669"/>
    <property type="project" value="InterPro"/>
</dbReference>
<dbReference type="PRINTS" id="PR00377">
    <property type="entry name" value="IMPHPHTASES"/>
</dbReference>
<dbReference type="GO" id="GO:0008441">
    <property type="term" value="F:3'(2'),5'-bisphosphate nucleotidase activity"/>
    <property type="evidence" value="ECO:0007669"/>
    <property type="project" value="TreeGrafter"/>
</dbReference>
<dbReference type="CDD" id="cd01638">
    <property type="entry name" value="CysQ"/>
    <property type="match status" value="1"/>
</dbReference>
<evidence type="ECO:0000313" key="2">
    <source>
        <dbReference type="EMBL" id="AYG63581.1"/>
    </source>
</evidence>
<keyword evidence="3" id="KW-1185">Reference proteome</keyword>
<accession>A0A387G6J9</accession>
<dbReference type="GO" id="GO:0050427">
    <property type="term" value="P:3'-phosphoadenosine 5'-phosphosulfate metabolic process"/>
    <property type="evidence" value="ECO:0007669"/>
    <property type="project" value="TreeGrafter"/>
</dbReference>
<dbReference type="Proteomes" id="UP000282195">
    <property type="component" value="Plasmid pRCCGE525c"/>
</dbReference>
<sequence length="271" mass="29348">MPHRSREQLIQALLPSVRRAGDLAMMRWKTVNQVMTKPDGSPVTVADLECSTLLCEACKQLDADIPVLSEENSASLFAVDGPMFVIDPIDGTKEFIAGRRDFTINIALIEKNLPTAAILYAPAHRRLFFSDGMGRAFEEDGKGHRRQLPPLAKANEAPRIVISRSHLDERTRLLLTKLQPSSVRHMGSSLKFALIAAGEADFYPRLSPTMIWDCAAGQALIGAVGGVVLRPDGKQLQCDLEDGTMIEGFVPSATAELALAAVEIVGSTAVS</sequence>
<geneLocation type="plasmid" evidence="3">
    <name>prccge525c</name>
</geneLocation>
<evidence type="ECO:0000256" key="1">
    <source>
        <dbReference type="PIRSR" id="PIRSR600760-2"/>
    </source>
</evidence>
<feature type="binding site" evidence="1">
    <location>
        <position position="213"/>
    </location>
    <ligand>
        <name>Mg(2+)</name>
        <dbReference type="ChEBI" id="CHEBI:18420"/>
        <label>1</label>
        <note>catalytic</note>
    </ligand>
</feature>
<feature type="binding site" evidence="1">
    <location>
        <position position="89"/>
    </location>
    <ligand>
        <name>Mg(2+)</name>
        <dbReference type="ChEBI" id="CHEBI:18420"/>
        <label>1</label>
        <note>catalytic</note>
    </ligand>
</feature>
<evidence type="ECO:0000313" key="3">
    <source>
        <dbReference type="Proteomes" id="UP000282195"/>
    </source>
</evidence>
<dbReference type="Gene3D" id="3.30.540.10">
    <property type="entry name" value="Fructose-1,6-Bisphosphatase, subunit A, domain 1"/>
    <property type="match status" value="1"/>
</dbReference>
<name>A0A387G6J9_9HYPH</name>
<dbReference type="InterPro" id="IPR000760">
    <property type="entry name" value="Inositol_monophosphatase-like"/>
</dbReference>
<dbReference type="Gene3D" id="3.40.190.80">
    <property type="match status" value="1"/>
</dbReference>
<keyword evidence="2" id="KW-0614">Plasmid</keyword>
<dbReference type="SUPFAM" id="SSF56655">
    <property type="entry name" value="Carbohydrate phosphatase"/>
    <property type="match status" value="1"/>
</dbReference>
<reference evidence="2 3" key="1">
    <citation type="submission" date="2018-10" db="EMBL/GenBank/DDBJ databases">
        <title>Rhizobium etli, R. leguminosarum and a new Rhizobium genospecies from Phaseolus dumosus.</title>
        <authorList>
            <person name="Ramirez-Puebla S.T."/>
            <person name="Rogel-Hernandez M.A."/>
            <person name="Guerrero G."/>
            <person name="Ormeno-Orrillo E."/>
            <person name="Martinez-Romero J.C."/>
            <person name="Negrete-Yankelevich S."/>
            <person name="Martinez-Romero E."/>
        </authorList>
    </citation>
    <scope>NUCLEOTIDE SEQUENCE [LARGE SCALE GENOMIC DNA]</scope>
    <source>
        <strain evidence="2 3">CCGE525</strain>
        <plasmid evidence="3">prccge525c</plasmid>
    </source>
</reference>
<dbReference type="GO" id="GO:0046872">
    <property type="term" value="F:metal ion binding"/>
    <property type="evidence" value="ECO:0007669"/>
    <property type="project" value="UniProtKB-KW"/>
</dbReference>
<dbReference type="PROSITE" id="PS00630">
    <property type="entry name" value="IMP_2"/>
    <property type="match status" value="1"/>
</dbReference>
<dbReference type="OrthoDB" id="9785695at2"/>
<gene>
    <name evidence="2" type="ORF">CCGE525_33635</name>
</gene>
<dbReference type="PANTHER" id="PTHR43028:SF5">
    <property type="entry name" value="3'(2'),5'-BISPHOSPHATE NUCLEOTIDASE 1"/>
    <property type="match status" value="1"/>
</dbReference>
<feature type="binding site" evidence="1">
    <location>
        <position position="87"/>
    </location>
    <ligand>
        <name>Mg(2+)</name>
        <dbReference type="ChEBI" id="CHEBI:18420"/>
        <label>1</label>
        <note>catalytic</note>
    </ligand>
</feature>
<dbReference type="Pfam" id="PF00459">
    <property type="entry name" value="Inositol_P"/>
    <property type="match status" value="1"/>
</dbReference>